<name>A0A9P5YK98_9AGAR</name>
<evidence type="ECO:0000313" key="1">
    <source>
        <dbReference type="EMBL" id="KAF9470652.1"/>
    </source>
</evidence>
<dbReference type="AlphaFoldDB" id="A0A9P5YK98"/>
<keyword evidence="2" id="KW-1185">Reference proteome</keyword>
<accession>A0A9P5YK98</accession>
<gene>
    <name evidence="1" type="ORF">BDN70DRAFT_998869</name>
</gene>
<dbReference type="Proteomes" id="UP000807469">
    <property type="component" value="Unassembled WGS sequence"/>
</dbReference>
<protein>
    <submittedName>
        <fullName evidence="1">Uncharacterized protein</fullName>
    </submittedName>
</protein>
<dbReference type="EMBL" id="MU155891">
    <property type="protein sequence ID" value="KAF9470652.1"/>
    <property type="molecule type" value="Genomic_DNA"/>
</dbReference>
<evidence type="ECO:0000313" key="2">
    <source>
        <dbReference type="Proteomes" id="UP000807469"/>
    </source>
</evidence>
<comment type="caution">
    <text evidence="1">The sequence shown here is derived from an EMBL/GenBank/DDBJ whole genome shotgun (WGS) entry which is preliminary data.</text>
</comment>
<organism evidence="1 2">
    <name type="scientific">Pholiota conissans</name>
    <dbReference type="NCBI Taxonomy" id="109636"/>
    <lineage>
        <taxon>Eukaryota</taxon>
        <taxon>Fungi</taxon>
        <taxon>Dikarya</taxon>
        <taxon>Basidiomycota</taxon>
        <taxon>Agaricomycotina</taxon>
        <taxon>Agaricomycetes</taxon>
        <taxon>Agaricomycetidae</taxon>
        <taxon>Agaricales</taxon>
        <taxon>Agaricineae</taxon>
        <taxon>Strophariaceae</taxon>
        <taxon>Pholiota</taxon>
    </lineage>
</organism>
<dbReference type="OrthoDB" id="2386201at2759"/>
<proteinExistence type="predicted"/>
<sequence length="340" mass="39451">METMEIQIRRLAETLFTARSAVFPSPLRPPPLPLAVVDENQESQDFGMDDFGDLDWNSVNLPEALAPQATETAESDLVTKDASLAQALTAVHFKWIIRPFMKPYLQPPSGNTSRQCHEAECDRWLRLFLSCTSLESQDPTEKWPTCIRLLKMMVVDKSDESWNARVHLSIMFQLLKIEPWQELAMQAFMGALVSNHNTIEKEYVAQFLSVAGLQHPLLLGVTLPARSFESGDFEFSSEEFIQVRFDYLKTIFQNLNQLILRQLTGEMELEARNIEYIEALQTMLSTMRNRSNSMKDTQKRANYQTFCRRVFSLYEESPELRAHEKLRFWLKWRTMFTTTS</sequence>
<reference evidence="1" key="1">
    <citation type="submission" date="2020-11" db="EMBL/GenBank/DDBJ databases">
        <authorList>
            <consortium name="DOE Joint Genome Institute"/>
            <person name="Ahrendt S."/>
            <person name="Riley R."/>
            <person name="Andreopoulos W."/>
            <person name="Labutti K."/>
            <person name="Pangilinan J."/>
            <person name="Ruiz-Duenas F.J."/>
            <person name="Barrasa J.M."/>
            <person name="Sanchez-Garcia M."/>
            <person name="Camarero S."/>
            <person name="Miyauchi S."/>
            <person name="Serrano A."/>
            <person name="Linde D."/>
            <person name="Babiker R."/>
            <person name="Drula E."/>
            <person name="Ayuso-Fernandez I."/>
            <person name="Pacheco R."/>
            <person name="Padilla G."/>
            <person name="Ferreira P."/>
            <person name="Barriuso J."/>
            <person name="Kellner H."/>
            <person name="Castanera R."/>
            <person name="Alfaro M."/>
            <person name="Ramirez L."/>
            <person name="Pisabarro A.G."/>
            <person name="Kuo A."/>
            <person name="Tritt A."/>
            <person name="Lipzen A."/>
            <person name="He G."/>
            <person name="Yan M."/>
            <person name="Ng V."/>
            <person name="Cullen D."/>
            <person name="Martin F."/>
            <person name="Rosso M.-N."/>
            <person name="Henrissat B."/>
            <person name="Hibbett D."/>
            <person name="Martinez A.T."/>
            <person name="Grigoriev I.V."/>
        </authorList>
    </citation>
    <scope>NUCLEOTIDE SEQUENCE</scope>
    <source>
        <strain evidence="1">CIRM-BRFM 674</strain>
    </source>
</reference>